<evidence type="ECO:0000256" key="7">
    <source>
        <dbReference type="ARBA" id="ARBA00023004"/>
    </source>
</evidence>
<evidence type="ECO:0000313" key="11">
    <source>
        <dbReference type="EMBL" id="MDQ0291636.1"/>
    </source>
</evidence>
<comment type="cofactor">
    <cofactor evidence="1">
        <name>[4Fe-4S] cluster</name>
        <dbReference type="ChEBI" id="CHEBI:49883"/>
    </cofactor>
</comment>
<feature type="domain" description="4Fe-4S ferredoxin-type" evidence="9">
    <location>
        <begin position="45"/>
        <end position="75"/>
    </location>
</feature>
<feature type="domain" description="Radical SAM core" evidence="10">
    <location>
        <begin position="15"/>
        <end position="297"/>
    </location>
</feature>
<keyword evidence="12" id="KW-1185">Reference proteome</keyword>
<dbReference type="SFLD" id="SFLDS00029">
    <property type="entry name" value="Radical_SAM"/>
    <property type="match status" value="1"/>
</dbReference>
<dbReference type="SFLD" id="SFLDG01118">
    <property type="entry name" value="activating_enzymes__group_2"/>
    <property type="match status" value="1"/>
</dbReference>
<dbReference type="InterPro" id="IPR012839">
    <property type="entry name" value="Organic_radical_activase"/>
</dbReference>
<comment type="caution">
    <text evidence="11">The sequence shown here is derived from an EMBL/GenBank/DDBJ whole genome shotgun (WGS) entry which is preliminary data.</text>
</comment>
<proteinExistence type="inferred from homology"/>
<reference evidence="11" key="1">
    <citation type="submission" date="2023-07" db="EMBL/GenBank/DDBJ databases">
        <title>Genomic Encyclopedia of Type Strains, Phase IV (KMG-IV): sequencing the most valuable type-strain genomes for metagenomic binning, comparative biology and taxonomic classification.</title>
        <authorList>
            <person name="Goeker M."/>
        </authorList>
    </citation>
    <scope>NUCLEOTIDE SEQUENCE</scope>
    <source>
        <strain evidence="11">DSM 24202</strain>
    </source>
</reference>
<sequence>MTTGLVSGVKNLETHDGPGIRTTLFLQGCSLRCRWCHNPESISRKPLLLYTDIRCVSCGRCVAVCPSGAQALDAAGRHVFDRSKCRRCGRCVDACLLDVLRFSAREVSVDDALALLLEDRDFYEQSGGGVTISGGEPLCQTDFCAELLRRLRAEGVHTAVDTCGNVPWDAFARVLPHTSLFLYDLKVMDCERHRALTGCGNELILANLQRLAGEGVPIEVRMPLVPTLTLSPAEGRAAGEFLAALPQAVTVRLLAYHDYARDEYRYAGMVDSMPRVSRPSVGDLEEAAGILRGYGLRVINSLAE</sequence>
<dbReference type="RefSeq" id="WP_307264717.1">
    <property type="nucleotide sequence ID" value="NZ_JAUSVL010000001.1"/>
</dbReference>
<dbReference type="InterPro" id="IPR017896">
    <property type="entry name" value="4Fe4S_Fe-S-bd"/>
</dbReference>
<dbReference type="EC" id="1.97.1.4" evidence="11"/>
<keyword evidence="11" id="KW-0670">Pyruvate</keyword>
<evidence type="ECO:0000256" key="8">
    <source>
        <dbReference type="ARBA" id="ARBA00023014"/>
    </source>
</evidence>
<dbReference type="PANTHER" id="PTHR30352">
    <property type="entry name" value="PYRUVATE FORMATE-LYASE-ACTIVATING ENZYME"/>
    <property type="match status" value="1"/>
</dbReference>
<dbReference type="PANTHER" id="PTHR30352:SF4">
    <property type="entry name" value="PYRUVATE FORMATE-LYASE 2-ACTIVATING ENZYME"/>
    <property type="match status" value="1"/>
</dbReference>
<gene>
    <name evidence="11" type="ORF">J3R75_003743</name>
</gene>
<dbReference type="PIRSF" id="PIRSF000371">
    <property type="entry name" value="PFL_act_enz"/>
    <property type="match status" value="1"/>
</dbReference>
<evidence type="ECO:0000259" key="10">
    <source>
        <dbReference type="PROSITE" id="PS51918"/>
    </source>
</evidence>
<name>A0AAE3VJU4_9BACT</name>
<protein>
    <submittedName>
        <fullName evidence="11">Pyruvate formate lyase activating enzyme</fullName>
        <ecNumber evidence="11">1.97.1.4</ecNumber>
    </submittedName>
</protein>
<dbReference type="GO" id="GO:0051539">
    <property type="term" value="F:4 iron, 4 sulfur cluster binding"/>
    <property type="evidence" value="ECO:0007669"/>
    <property type="project" value="UniProtKB-KW"/>
</dbReference>
<dbReference type="InterPro" id="IPR040074">
    <property type="entry name" value="BssD/PflA/YjjW"/>
</dbReference>
<keyword evidence="7" id="KW-0408">Iron</keyword>
<dbReference type="Pfam" id="PF04055">
    <property type="entry name" value="Radical_SAM"/>
    <property type="match status" value="1"/>
</dbReference>
<keyword evidence="4" id="KW-0949">S-adenosyl-L-methionine</keyword>
<dbReference type="GO" id="GO:0043365">
    <property type="term" value="F:[formate-C-acetyltransferase]-activating enzyme activity"/>
    <property type="evidence" value="ECO:0007669"/>
    <property type="project" value="UniProtKB-EC"/>
</dbReference>
<dbReference type="GO" id="GO:0016829">
    <property type="term" value="F:lyase activity"/>
    <property type="evidence" value="ECO:0007669"/>
    <property type="project" value="UniProtKB-KW"/>
</dbReference>
<keyword evidence="8" id="KW-0411">Iron-sulfur</keyword>
<evidence type="ECO:0000259" key="9">
    <source>
        <dbReference type="PROSITE" id="PS51379"/>
    </source>
</evidence>
<evidence type="ECO:0000256" key="6">
    <source>
        <dbReference type="ARBA" id="ARBA00023002"/>
    </source>
</evidence>
<dbReference type="PROSITE" id="PS01087">
    <property type="entry name" value="RADICAL_ACTIVATING"/>
    <property type="match status" value="1"/>
</dbReference>
<keyword evidence="3" id="KW-0004">4Fe-4S</keyword>
<feature type="domain" description="4Fe-4S ferredoxin-type" evidence="9">
    <location>
        <begin position="76"/>
        <end position="105"/>
    </location>
</feature>
<dbReference type="GO" id="GO:0046872">
    <property type="term" value="F:metal ion binding"/>
    <property type="evidence" value="ECO:0007669"/>
    <property type="project" value="UniProtKB-KW"/>
</dbReference>
<dbReference type="PROSITE" id="PS51379">
    <property type="entry name" value="4FE4S_FER_2"/>
    <property type="match status" value="2"/>
</dbReference>
<dbReference type="EMBL" id="JAUSVL010000001">
    <property type="protein sequence ID" value="MDQ0291636.1"/>
    <property type="molecule type" value="Genomic_DNA"/>
</dbReference>
<accession>A0AAE3VJU4</accession>
<evidence type="ECO:0000256" key="1">
    <source>
        <dbReference type="ARBA" id="ARBA00001966"/>
    </source>
</evidence>
<evidence type="ECO:0000256" key="2">
    <source>
        <dbReference type="ARBA" id="ARBA00009777"/>
    </source>
</evidence>
<dbReference type="PROSITE" id="PS51918">
    <property type="entry name" value="RADICAL_SAM"/>
    <property type="match status" value="1"/>
</dbReference>
<keyword evidence="11" id="KW-0456">Lyase</keyword>
<dbReference type="InterPro" id="IPR007197">
    <property type="entry name" value="rSAM"/>
</dbReference>
<keyword evidence="6 11" id="KW-0560">Oxidoreductase</keyword>
<dbReference type="Gene3D" id="3.80.30.10">
    <property type="entry name" value="pyruvate-formate lyase- activating enzyme"/>
    <property type="match status" value="1"/>
</dbReference>
<dbReference type="AlphaFoldDB" id="A0AAE3VJU4"/>
<organism evidence="11 12">
    <name type="scientific">Oligosphaera ethanolica</name>
    <dbReference type="NCBI Taxonomy" id="760260"/>
    <lineage>
        <taxon>Bacteria</taxon>
        <taxon>Pseudomonadati</taxon>
        <taxon>Lentisphaerota</taxon>
        <taxon>Oligosphaeria</taxon>
        <taxon>Oligosphaerales</taxon>
        <taxon>Oligosphaeraceae</taxon>
        <taxon>Oligosphaera</taxon>
    </lineage>
</organism>
<dbReference type="SUPFAM" id="SSF54862">
    <property type="entry name" value="4Fe-4S ferredoxins"/>
    <property type="match status" value="1"/>
</dbReference>
<comment type="similarity">
    <text evidence="2">Belongs to the organic radical-activating enzymes family.</text>
</comment>
<dbReference type="SFLD" id="SFLDG01066">
    <property type="entry name" value="organic_radical-activating_enz"/>
    <property type="match status" value="1"/>
</dbReference>
<dbReference type="NCBIfam" id="TIGR02494">
    <property type="entry name" value="PFLE_PFLC"/>
    <property type="match status" value="1"/>
</dbReference>
<dbReference type="Gene3D" id="3.30.70.20">
    <property type="match status" value="1"/>
</dbReference>
<dbReference type="PROSITE" id="PS00198">
    <property type="entry name" value="4FE4S_FER_1"/>
    <property type="match status" value="1"/>
</dbReference>
<evidence type="ECO:0000256" key="5">
    <source>
        <dbReference type="ARBA" id="ARBA00022723"/>
    </source>
</evidence>
<dbReference type="InterPro" id="IPR034457">
    <property type="entry name" value="Organic_radical-activating"/>
</dbReference>
<evidence type="ECO:0000256" key="3">
    <source>
        <dbReference type="ARBA" id="ARBA00022485"/>
    </source>
</evidence>
<keyword evidence="5" id="KW-0479">Metal-binding</keyword>
<evidence type="ECO:0000313" key="12">
    <source>
        <dbReference type="Proteomes" id="UP001238163"/>
    </source>
</evidence>
<dbReference type="InterPro" id="IPR017900">
    <property type="entry name" value="4Fe4S_Fe_S_CS"/>
</dbReference>
<evidence type="ECO:0000256" key="4">
    <source>
        <dbReference type="ARBA" id="ARBA00022691"/>
    </source>
</evidence>
<dbReference type="Proteomes" id="UP001238163">
    <property type="component" value="Unassembled WGS sequence"/>
</dbReference>
<dbReference type="InterPro" id="IPR001989">
    <property type="entry name" value="Radical_activat_CS"/>
</dbReference>